<accession>A0A0B1SPJ6</accession>
<evidence type="ECO:0000313" key="2">
    <source>
        <dbReference type="Proteomes" id="UP000053660"/>
    </source>
</evidence>
<dbReference type="Proteomes" id="UP000053660">
    <property type="component" value="Unassembled WGS sequence"/>
</dbReference>
<evidence type="ECO:0000313" key="1">
    <source>
        <dbReference type="EMBL" id="KHJ87233.1"/>
    </source>
</evidence>
<proteinExistence type="predicted"/>
<reference evidence="1 2" key="1">
    <citation type="submission" date="2014-03" db="EMBL/GenBank/DDBJ databases">
        <title>Draft genome of the hookworm Oesophagostomum dentatum.</title>
        <authorList>
            <person name="Mitreva M."/>
        </authorList>
    </citation>
    <scope>NUCLEOTIDE SEQUENCE [LARGE SCALE GENOMIC DNA]</scope>
    <source>
        <strain evidence="1 2">OD-Hann</strain>
    </source>
</reference>
<dbReference type="PANTHER" id="PTHR22898">
    <property type="entry name" value="UNCHARACTERIZED GLYCOSOL TRANSFERASE-RELATED"/>
    <property type="match status" value="1"/>
</dbReference>
<sequence>MHLASDAEFTINAMQLLIRKARKEDSRTPHVYIFTDNVNWATRSIVDPFRTRNHSDFVPYTLSRLSHGSRTKHGTSSRQCLFPASTSTYGWWLAFLSRGQRVYYNREYASPGAHADEFSPEDFWPQHWIPLHAYRRNHVVEL</sequence>
<protein>
    <submittedName>
        <fullName evidence="1">Uncharacterized protein</fullName>
    </submittedName>
</protein>
<name>A0A0B1SPJ6_OESDE</name>
<dbReference type="OrthoDB" id="3226at2759"/>
<dbReference type="EMBL" id="KN558239">
    <property type="protein sequence ID" value="KHJ87233.1"/>
    <property type="molecule type" value="Genomic_DNA"/>
</dbReference>
<dbReference type="AlphaFoldDB" id="A0A0B1SPJ6"/>
<dbReference type="PANTHER" id="PTHR22898:SF3">
    <property type="entry name" value="ALPHA-1,2-FUCOSYLTRANSFERASE-RELATED"/>
    <property type="match status" value="1"/>
</dbReference>
<keyword evidence="2" id="KW-1185">Reference proteome</keyword>
<gene>
    <name evidence="1" type="ORF">OESDEN_12997</name>
</gene>
<organism evidence="1 2">
    <name type="scientific">Oesophagostomum dentatum</name>
    <name type="common">Nodular worm</name>
    <dbReference type="NCBI Taxonomy" id="61180"/>
    <lineage>
        <taxon>Eukaryota</taxon>
        <taxon>Metazoa</taxon>
        <taxon>Ecdysozoa</taxon>
        <taxon>Nematoda</taxon>
        <taxon>Chromadorea</taxon>
        <taxon>Rhabditida</taxon>
        <taxon>Rhabditina</taxon>
        <taxon>Rhabditomorpha</taxon>
        <taxon>Strongyloidea</taxon>
        <taxon>Strongylidae</taxon>
        <taxon>Oesophagostomum</taxon>
    </lineage>
</organism>
<dbReference type="InterPro" id="IPR052501">
    <property type="entry name" value="Alpha-1-2_FucT"/>
</dbReference>